<dbReference type="Proteomes" id="UP000178127">
    <property type="component" value="Unassembled WGS sequence"/>
</dbReference>
<comment type="caution">
    <text evidence="1">The sequence shown here is derived from an EMBL/GenBank/DDBJ whole genome shotgun (WGS) entry which is preliminary data.</text>
</comment>
<gene>
    <name evidence="1" type="ORF">A3D91_00115</name>
</gene>
<protein>
    <submittedName>
        <fullName evidence="1">Uncharacterized protein</fullName>
    </submittedName>
</protein>
<evidence type="ECO:0000313" key="1">
    <source>
        <dbReference type="EMBL" id="OGC53422.1"/>
    </source>
</evidence>
<proteinExistence type="predicted"/>
<reference evidence="1 2" key="1">
    <citation type="journal article" date="2016" name="Nat. Commun.">
        <title>Thousands of microbial genomes shed light on interconnected biogeochemical processes in an aquifer system.</title>
        <authorList>
            <person name="Anantharaman K."/>
            <person name="Brown C.T."/>
            <person name="Hug L.A."/>
            <person name="Sharon I."/>
            <person name="Castelle C.J."/>
            <person name="Probst A.J."/>
            <person name="Thomas B.C."/>
            <person name="Singh A."/>
            <person name="Wilkins M.J."/>
            <person name="Karaoz U."/>
            <person name="Brodie E.L."/>
            <person name="Williams K.H."/>
            <person name="Hubbard S.S."/>
            <person name="Banfield J.F."/>
        </authorList>
    </citation>
    <scope>NUCLEOTIDE SEQUENCE [LARGE SCALE GENOMIC DNA]</scope>
</reference>
<organism evidence="1 2">
    <name type="scientific">candidate division WWE3 bacterium RIFCSPHIGHO2_02_FULL_38_14</name>
    <dbReference type="NCBI Taxonomy" id="1802620"/>
    <lineage>
        <taxon>Bacteria</taxon>
        <taxon>Katanobacteria</taxon>
    </lineage>
</organism>
<evidence type="ECO:0000313" key="2">
    <source>
        <dbReference type="Proteomes" id="UP000178127"/>
    </source>
</evidence>
<dbReference type="EMBL" id="MEVD01000014">
    <property type="protein sequence ID" value="OGC53422.1"/>
    <property type="molecule type" value="Genomic_DNA"/>
</dbReference>
<sequence>MKIIHRPKFKHEASILPIELNSEVERILKLNVLPRNHFWTGTMSGIANFKFLFSEKASYSNPFNIVQTDKYVASSDDSRYFYYIYQTSPIEENALTYLISPYRDLISSKADQIAKWGTYSPNVYKLNSLKEMLPIYPGFEKSFTQLSLTNIQGIFKNPKEDLFTHENYFCTHRLASFMLREVYDFKTKDGQILSFKLFTHHHFHLRKYILEIMPKDEKGGLKYFDDLRYSESNDSWYANYHKMNGPFSTNI</sequence>
<dbReference type="STRING" id="1802620.A3D91_00115"/>
<name>A0A1F4V880_UNCKA</name>
<dbReference type="AlphaFoldDB" id="A0A1F4V880"/>
<accession>A0A1F4V880</accession>